<dbReference type="NCBIfam" id="TIGR00756">
    <property type="entry name" value="PPR"/>
    <property type="match status" value="3"/>
</dbReference>
<dbReference type="Pfam" id="PF01535">
    <property type="entry name" value="PPR"/>
    <property type="match status" value="3"/>
</dbReference>
<protein>
    <recommendedName>
        <fullName evidence="4">Pentatricopeptide repeat-containing protein-mitochondrial domain-containing protein</fullName>
    </recommendedName>
</protein>
<keyword evidence="2" id="KW-0677">Repeat</keyword>
<dbReference type="InterPro" id="IPR002885">
    <property type="entry name" value="PPR_rpt"/>
</dbReference>
<comment type="similarity">
    <text evidence="1">Belongs to the PPR family. P subfamily.</text>
</comment>
<dbReference type="Proteomes" id="UP000631114">
    <property type="component" value="Unassembled WGS sequence"/>
</dbReference>
<dbReference type="Pfam" id="PF12854">
    <property type="entry name" value="PPR_1"/>
    <property type="match status" value="1"/>
</dbReference>
<dbReference type="OrthoDB" id="185373at2759"/>
<dbReference type="EMBL" id="JADFTS010000007">
    <property type="protein sequence ID" value="KAF9597501.1"/>
    <property type="molecule type" value="Genomic_DNA"/>
</dbReference>
<feature type="repeat" description="PPR" evidence="3">
    <location>
        <begin position="467"/>
        <end position="501"/>
    </location>
</feature>
<evidence type="ECO:0000256" key="1">
    <source>
        <dbReference type="ARBA" id="ARBA00007626"/>
    </source>
</evidence>
<reference evidence="5 6" key="1">
    <citation type="submission" date="2020-10" db="EMBL/GenBank/DDBJ databases">
        <title>The Coptis chinensis genome and diversification of protoberbering-type alkaloids.</title>
        <authorList>
            <person name="Wang B."/>
            <person name="Shu S."/>
            <person name="Song C."/>
            <person name="Liu Y."/>
        </authorList>
    </citation>
    <scope>NUCLEOTIDE SEQUENCE [LARGE SCALE GENOMIC DNA]</scope>
    <source>
        <strain evidence="5">HL-2020</strain>
        <tissue evidence="5">Leaf</tissue>
    </source>
</reference>
<feature type="repeat" description="PPR" evidence="3">
    <location>
        <begin position="174"/>
        <end position="208"/>
    </location>
</feature>
<accession>A0A835HE44</accession>
<evidence type="ECO:0000256" key="3">
    <source>
        <dbReference type="PROSITE-ProRule" id="PRU00708"/>
    </source>
</evidence>
<feature type="domain" description="Pentatricopeptide repeat-containing protein-mitochondrial" evidence="4">
    <location>
        <begin position="405"/>
        <end position="524"/>
    </location>
</feature>
<evidence type="ECO:0000256" key="2">
    <source>
        <dbReference type="ARBA" id="ARBA00022737"/>
    </source>
</evidence>
<dbReference type="SUPFAM" id="SSF48452">
    <property type="entry name" value="TPR-like"/>
    <property type="match status" value="1"/>
</dbReference>
<feature type="repeat" description="PPR" evidence="3">
    <location>
        <begin position="432"/>
        <end position="466"/>
    </location>
</feature>
<dbReference type="Pfam" id="PF23276">
    <property type="entry name" value="TPR_24"/>
    <property type="match status" value="1"/>
</dbReference>
<dbReference type="PANTHER" id="PTHR47939">
    <property type="entry name" value="MEMBRANE-ASSOCIATED SALT-INDUCIBLE PROTEIN-LIKE"/>
    <property type="match status" value="1"/>
</dbReference>
<evidence type="ECO:0000259" key="4">
    <source>
        <dbReference type="Pfam" id="PF23276"/>
    </source>
</evidence>
<dbReference type="InterPro" id="IPR011990">
    <property type="entry name" value="TPR-like_helical_dom_sf"/>
</dbReference>
<feature type="repeat" description="PPR" evidence="3">
    <location>
        <begin position="249"/>
        <end position="283"/>
    </location>
</feature>
<dbReference type="InterPro" id="IPR050667">
    <property type="entry name" value="PPR-containing_protein"/>
</dbReference>
<proteinExistence type="inferred from homology"/>
<sequence>MPSTTKTTLLLKTRLLTPSKLHRISNPSSFYYVQNPSFCSVPISPQPPTTENGLGPVPEEDKVFQRVPRGKLPNREKIEDTICRMMANREWTTRLQHSIRNVCPRFDHSIVWNILHGARKADHALQFFRWVEKTGYRPDNSTTLKIIEILGRASKLNHARCILFDMPKKGLQYDEELFVVLIDSYGKAGIVQESVKIFQKMKELNVERTIKSYDALFKVILRRGRVLMAKRYFNAMLREEMVKYGIKPNDVTYSTLLPGLCDAEKMPEAQKFVKEMVERHIAPKDNSIFLKLIASQCKSGNLDWAASVLKGMIRLSIPTEAAHYGVLIESFCKSRVYDKAINLLDKVIEKEILLSTRSSSEMEPSAFNPMIEYLCNNGQTEKAETFFRQLMKTGVQDPVAFNNLLRGHSEEGTPESAVEILKIMTRRKVPIEADAYRSIILCLLRKGEPADAKAMLDGMIESGHLPDSDMFRMVMESLFNDGRVQTASRVMKSMIEKGVKEHMDLVAKILEALLMRGHVEEALGRIELLMDNDCIPDFDNLLAVLCDKEKTIAALRLLDFGLERDYNISFSSCDKVLDTLVAAGKTLNAYSILCKIMEKGGVKDLSSRDELIRTLNAEGNTKQADILSRMIMGGEETKKRKKVKAHT</sequence>
<dbReference type="Pfam" id="PF13812">
    <property type="entry name" value="PPR_3"/>
    <property type="match status" value="1"/>
</dbReference>
<gene>
    <name evidence="5" type="ORF">IFM89_019028</name>
</gene>
<organism evidence="5 6">
    <name type="scientific">Coptis chinensis</name>
    <dbReference type="NCBI Taxonomy" id="261450"/>
    <lineage>
        <taxon>Eukaryota</taxon>
        <taxon>Viridiplantae</taxon>
        <taxon>Streptophyta</taxon>
        <taxon>Embryophyta</taxon>
        <taxon>Tracheophyta</taxon>
        <taxon>Spermatophyta</taxon>
        <taxon>Magnoliopsida</taxon>
        <taxon>Ranunculales</taxon>
        <taxon>Ranunculaceae</taxon>
        <taxon>Coptidoideae</taxon>
        <taxon>Coptis</taxon>
    </lineage>
</organism>
<feature type="repeat" description="PPR" evidence="3">
    <location>
        <begin position="363"/>
        <end position="397"/>
    </location>
</feature>
<dbReference type="Gene3D" id="1.25.40.10">
    <property type="entry name" value="Tetratricopeptide repeat domain"/>
    <property type="match status" value="3"/>
</dbReference>
<dbReference type="PANTHER" id="PTHR47939:SF13">
    <property type="entry name" value="OS03G0201400 PROTEIN"/>
    <property type="match status" value="1"/>
</dbReference>
<comment type="caution">
    <text evidence="5">The sequence shown here is derived from an EMBL/GenBank/DDBJ whole genome shotgun (WGS) entry which is preliminary data.</text>
</comment>
<dbReference type="PROSITE" id="PS51375">
    <property type="entry name" value="PPR"/>
    <property type="match status" value="5"/>
</dbReference>
<dbReference type="InterPro" id="IPR057027">
    <property type="entry name" value="TPR_mt"/>
</dbReference>
<evidence type="ECO:0000313" key="6">
    <source>
        <dbReference type="Proteomes" id="UP000631114"/>
    </source>
</evidence>
<dbReference type="AlphaFoldDB" id="A0A835HE44"/>
<keyword evidence="6" id="KW-1185">Reference proteome</keyword>
<name>A0A835HE44_9MAGN</name>
<evidence type="ECO:0000313" key="5">
    <source>
        <dbReference type="EMBL" id="KAF9597501.1"/>
    </source>
</evidence>